<reference evidence="1" key="1">
    <citation type="submission" date="2021-05" db="EMBL/GenBank/DDBJ databases">
        <authorList>
            <person name="Alioto T."/>
            <person name="Alioto T."/>
            <person name="Gomez Garrido J."/>
        </authorList>
    </citation>
    <scope>NUCLEOTIDE SEQUENCE</scope>
</reference>
<dbReference type="AlphaFoldDB" id="A0A8D8T1V0"/>
<dbReference type="EMBL" id="HBUF01242200">
    <property type="protein sequence ID" value="CAG6677306.1"/>
    <property type="molecule type" value="Transcribed_RNA"/>
</dbReference>
<evidence type="ECO:0000313" key="1">
    <source>
        <dbReference type="EMBL" id="CAG6677306.1"/>
    </source>
</evidence>
<proteinExistence type="predicted"/>
<protein>
    <submittedName>
        <fullName evidence="1">Uncharacterized protein</fullName>
    </submittedName>
</protein>
<organism evidence="1">
    <name type="scientific">Cacopsylla melanoneura</name>
    <dbReference type="NCBI Taxonomy" id="428564"/>
    <lineage>
        <taxon>Eukaryota</taxon>
        <taxon>Metazoa</taxon>
        <taxon>Ecdysozoa</taxon>
        <taxon>Arthropoda</taxon>
        <taxon>Hexapoda</taxon>
        <taxon>Insecta</taxon>
        <taxon>Pterygota</taxon>
        <taxon>Neoptera</taxon>
        <taxon>Paraneoptera</taxon>
        <taxon>Hemiptera</taxon>
        <taxon>Sternorrhyncha</taxon>
        <taxon>Psylloidea</taxon>
        <taxon>Psyllidae</taxon>
        <taxon>Psyllinae</taxon>
        <taxon>Cacopsylla</taxon>
    </lineage>
</organism>
<name>A0A8D8T1V0_9HEMI</name>
<sequence length="134" mass="15718">MTNSRVWSLELLTGVFYWSTRVHQSSTNTERVLVRVLQRGVSFSVYKDSPFSNFSVHSSRRRETHSTDFHWVCWFQYVRFRWVCWHSGCSDHWGGCCTWSASSCVAADDDYAETCTDTAHTRTVWHPDESEYDS</sequence>
<accession>A0A8D8T1V0</accession>